<name>A0A9N9N2D1_9NEOP</name>
<dbReference type="EMBL" id="OU893336">
    <property type="protein sequence ID" value="CAG9793047.1"/>
    <property type="molecule type" value="Genomic_DNA"/>
</dbReference>
<evidence type="ECO:0000313" key="2">
    <source>
        <dbReference type="EMBL" id="CAG9782322.1"/>
    </source>
</evidence>
<dbReference type="Proteomes" id="UP001153714">
    <property type="component" value="Chromosome 5"/>
</dbReference>
<dbReference type="AlphaFoldDB" id="A0A9N9N2D1"/>
<organism evidence="2 4">
    <name type="scientific">Diatraea saccharalis</name>
    <name type="common">sugarcane borer</name>
    <dbReference type="NCBI Taxonomy" id="40085"/>
    <lineage>
        <taxon>Eukaryota</taxon>
        <taxon>Metazoa</taxon>
        <taxon>Ecdysozoa</taxon>
        <taxon>Arthropoda</taxon>
        <taxon>Hexapoda</taxon>
        <taxon>Insecta</taxon>
        <taxon>Pterygota</taxon>
        <taxon>Neoptera</taxon>
        <taxon>Endopterygota</taxon>
        <taxon>Lepidoptera</taxon>
        <taxon>Glossata</taxon>
        <taxon>Ditrysia</taxon>
        <taxon>Pyraloidea</taxon>
        <taxon>Crambidae</taxon>
        <taxon>Crambinae</taxon>
        <taxon>Diatraea</taxon>
    </lineage>
</organism>
<gene>
    <name evidence="3" type="ORF">DIATSA_LOCUS10521</name>
    <name evidence="2" type="ORF">DIATSA_LOCUS594</name>
</gene>
<sequence length="293" mass="33961">MIMSSFYITQWPFFINYNIDFKKWKRIKRSGGFRRRVNKNYQLLLLNIQTVPTYNLEETVPSQEQSGKNGNGSLHFSTLNAENAGSSQDWCSTNQTCSDYQGILDSENVLNYSDFSEEDNSLKSSDESSEEFDKDDQFRQDLKKWAITCNVAHDTVKKVCEIINRRLPHILPKDPRTFLQTKTISLIPLDKGFYWHNGVTEQLKKYLELLIIIPESISLNINIDGLPIYKSSREQVWSILCNIFEIPYLSPFAVGIYSGKGKPQDLEGYFRPFVTEMKELLRNSLKVTTKYGK</sequence>
<dbReference type="PANTHER" id="PTHR33053:SF9">
    <property type="entry name" value="AGAP000105-PA"/>
    <property type="match status" value="1"/>
</dbReference>
<reference evidence="2" key="1">
    <citation type="submission" date="2021-12" db="EMBL/GenBank/DDBJ databases">
        <authorList>
            <person name="King R."/>
        </authorList>
    </citation>
    <scope>NUCLEOTIDE SEQUENCE</scope>
</reference>
<protein>
    <submittedName>
        <fullName evidence="2 3">Uncharacterized protein</fullName>
    </submittedName>
</protein>
<evidence type="ECO:0000256" key="1">
    <source>
        <dbReference type="SAM" id="MobiDB-lite"/>
    </source>
</evidence>
<evidence type="ECO:0000313" key="4">
    <source>
        <dbReference type="Proteomes" id="UP001153714"/>
    </source>
</evidence>
<reference evidence="2" key="2">
    <citation type="submission" date="2022-10" db="EMBL/GenBank/DDBJ databases">
        <authorList>
            <consortium name="ENA_rothamsted_submissions"/>
            <consortium name="culmorum"/>
            <person name="King R."/>
        </authorList>
    </citation>
    <scope>NUCLEOTIDE SEQUENCE</scope>
</reference>
<keyword evidence="4" id="KW-1185">Reference proteome</keyword>
<feature type="compositionally biased region" description="Polar residues" evidence="1">
    <location>
        <begin position="60"/>
        <end position="78"/>
    </location>
</feature>
<dbReference type="EMBL" id="OU893332">
    <property type="protein sequence ID" value="CAG9782322.1"/>
    <property type="molecule type" value="Genomic_DNA"/>
</dbReference>
<dbReference type="OrthoDB" id="8007085at2759"/>
<evidence type="ECO:0000313" key="3">
    <source>
        <dbReference type="EMBL" id="CAG9793047.1"/>
    </source>
</evidence>
<dbReference type="Proteomes" id="UP001153714">
    <property type="component" value="Chromosome 1"/>
</dbReference>
<proteinExistence type="predicted"/>
<accession>A0A9N9N2D1</accession>
<dbReference type="PANTHER" id="PTHR33053">
    <property type="entry name" value="PROTEIN, PUTATIVE-RELATED"/>
    <property type="match status" value="1"/>
</dbReference>
<feature type="region of interest" description="Disordered" evidence="1">
    <location>
        <begin position="59"/>
        <end position="78"/>
    </location>
</feature>